<keyword evidence="1" id="KW-0732">Signal</keyword>
<gene>
    <name evidence="2" type="ORF">IP90_03093</name>
</gene>
<dbReference type="AlphaFoldDB" id="A0A562KVN0"/>
<feature type="signal peptide" evidence="1">
    <location>
        <begin position="1"/>
        <end position="21"/>
    </location>
</feature>
<protein>
    <recommendedName>
        <fullName evidence="4">Trimeric autotransporter adhesin</fullName>
    </recommendedName>
</protein>
<feature type="chain" id="PRO_5022220948" description="Trimeric autotransporter adhesin" evidence="1">
    <location>
        <begin position="22"/>
        <end position="258"/>
    </location>
</feature>
<accession>A0A562KVN0</accession>
<dbReference type="EMBL" id="VLKN01000010">
    <property type="protein sequence ID" value="TWH99478.1"/>
    <property type="molecule type" value="Genomic_DNA"/>
</dbReference>
<keyword evidence="3" id="KW-1185">Reference proteome</keyword>
<evidence type="ECO:0008006" key="4">
    <source>
        <dbReference type="Google" id="ProtNLM"/>
    </source>
</evidence>
<dbReference type="Proteomes" id="UP000315167">
    <property type="component" value="Unassembled WGS sequence"/>
</dbReference>
<proteinExistence type="predicted"/>
<evidence type="ECO:0000313" key="3">
    <source>
        <dbReference type="Proteomes" id="UP000315167"/>
    </source>
</evidence>
<sequence length="258" mass="25803">MKLHHTLLASALLAISAPAFATGDDAVIFNYTDVQNSIWVIGDVYASGSISVSSESGAVVDQDQYTDANWSLGDGDNKAFLEDSALSDAMGNIGANVAAGVGNAQANDAALSAVDGEEVFAHAMVFNSQETNANLGTDEPSGPQNELFYTAYATDDVLSGASGNIGLNVASGVGNAQTNALAASVNSSGTIALATADSEQATIWNTLEANCDLDNTAYLSGNALSGAIGNIGVNVAAGVGNAQHNGLAIASASCGTCD</sequence>
<dbReference type="OrthoDB" id="6021992at2"/>
<evidence type="ECO:0000256" key="1">
    <source>
        <dbReference type="SAM" id="SignalP"/>
    </source>
</evidence>
<reference evidence="2 3" key="1">
    <citation type="journal article" date="2015" name="Stand. Genomic Sci.">
        <title>Genomic Encyclopedia of Bacterial and Archaeal Type Strains, Phase III: the genomes of soil and plant-associated and newly described type strains.</title>
        <authorList>
            <person name="Whitman W.B."/>
            <person name="Woyke T."/>
            <person name="Klenk H.P."/>
            <person name="Zhou Y."/>
            <person name="Lilburn T.G."/>
            <person name="Beck B.J."/>
            <person name="De Vos P."/>
            <person name="Vandamme P."/>
            <person name="Eisen J.A."/>
            <person name="Garrity G."/>
            <person name="Hugenholtz P."/>
            <person name="Kyrpides N.C."/>
        </authorList>
    </citation>
    <scope>NUCLEOTIDE SEQUENCE [LARGE SCALE GENOMIC DNA]</scope>
    <source>
        <strain evidence="2 3">CGMCC 1.10821</strain>
    </source>
</reference>
<name>A0A562KVN0_9GAMM</name>
<evidence type="ECO:0000313" key="2">
    <source>
        <dbReference type="EMBL" id="TWH99478.1"/>
    </source>
</evidence>
<dbReference type="RefSeq" id="WP_144900571.1">
    <property type="nucleotide sequence ID" value="NZ_VLKN01000010.1"/>
</dbReference>
<organism evidence="2 3">
    <name type="scientific">Luteimonas cucumeris</name>
    <dbReference type="NCBI Taxonomy" id="985012"/>
    <lineage>
        <taxon>Bacteria</taxon>
        <taxon>Pseudomonadati</taxon>
        <taxon>Pseudomonadota</taxon>
        <taxon>Gammaproteobacteria</taxon>
        <taxon>Lysobacterales</taxon>
        <taxon>Lysobacteraceae</taxon>
        <taxon>Luteimonas</taxon>
    </lineage>
</organism>
<comment type="caution">
    <text evidence="2">The sequence shown here is derived from an EMBL/GenBank/DDBJ whole genome shotgun (WGS) entry which is preliminary data.</text>
</comment>